<dbReference type="PANTHER" id="PTHR45992">
    <property type="entry name" value="EUKARYOTIC ELONGATION FACTOR 2 KINASE-RELATED"/>
    <property type="match status" value="1"/>
</dbReference>
<dbReference type="Proteomes" id="UP000887566">
    <property type="component" value="Unplaced"/>
</dbReference>
<dbReference type="InterPro" id="IPR004166">
    <property type="entry name" value="a-kinase_dom"/>
</dbReference>
<keyword evidence="7" id="KW-1185">Reference proteome</keyword>
<dbReference type="Pfam" id="PF02816">
    <property type="entry name" value="Alpha_kinase"/>
    <property type="match status" value="1"/>
</dbReference>
<dbReference type="GO" id="GO:0004674">
    <property type="term" value="F:protein serine/threonine kinase activity"/>
    <property type="evidence" value="ECO:0007669"/>
    <property type="project" value="UniProtKB-KW"/>
</dbReference>
<evidence type="ECO:0000256" key="5">
    <source>
        <dbReference type="ARBA" id="ARBA00022840"/>
    </source>
</evidence>
<organism evidence="7 8">
    <name type="scientific">Plectus sambesii</name>
    <dbReference type="NCBI Taxonomy" id="2011161"/>
    <lineage>
        <taxon>Eukaryota</taxon>
        <taxon>Metazoa</taxon>
        <taxon>Ecdysozoa</taxon>
        <taxon>Nematoda</taxon>
        <taxon>Chromadorea</taxon>
        <taxon>Plectida</taxon>
        <taxon>Plectina</taxon>
        <taxon>Plectoidea</taxon>
        <taxon>Plectidae</taxon>
        <taxon>Plectus</taxon>
    </lineage>
</organism>
<dbReference type="InterPro" id="IPR051852">
    <property type="entry name" value="Alpha-type_PK"/>
</dbReference>
<keyword evidence="4" id="KW-0418">Kinase</keyword>
<dbReference type="WBParaSite" id="PSAMB.scaffold761size41776.g8620.t1">
    <property type="protein sequence ID" value="PSAMB.scaffold761size41776.g8620.t1"/>
    <property type="gene ID" value="PSAMB.scaffold761size41776.g8620"/>
</dbReference>
<keyword evidence="1" id="KW-0723">Serine/threonine-protein kinase</keyword>
<evidence type="ECO:0000259" key="6">
    <source>
        <dbReference type="PROSITE" id="PS51158"/>
    </source>
</evidence>
<dbReference type="GO" id="GO:0005524">
    <property type="term" value="F:ATP binding"/>
    <property type="evidence" value="ECO:0007669"/>
    <property type="project" value="UniProtKB-KW"/>
</dbReference>
<evidence type="ECO:0000256" key="3">
    <source>
        <dbReference type="ARBA" id="ARBA00022741"/>
    </source>
</evidence>
<accession>A0A914XB63</accession>
<evidence type="ECO:0000313" key="7">
    <source>
        <dbReference type="Proteomes" id="UP000887566"/>
    </source>
</evidence>
<protein>
    <submittedName>
        <fullName evidence="8">Alpha-type protein kinase domain-containing protein</fullName>
    </submittedName>
</protein>
<evidence type="ECO:0000313" key="8">
    <source>
        <dbReference type="WBParaSite" id="PSAMB.scaffold761size41776.g8620.t1"/>
    </source>
</evidence>
<evidence type="ECO:0000256" key="1">
    <source>
        <dbReference type="ARBA" id="ARBA00022527"/>
    </source>
</evidence>
<dbReference type="SUPFAM" id="SSF56112">
    <property type="entry name" value="Protein kinase-like (PK-like)"/>
    <property type="match status" value="1"/>
</dbReference>
<dbReference type="SMART" id="SM00811">
    <property type="entry name" value="Alpha_kinase"/>
    <property type="match status" value="1"/>
</dbReference>
<dbReference type="PANTHER" id="PTHR45992:SF11">
    <property type="entry name" value="ALPHA-TYPE PROTEIN KINASE DOMAIN-CONTAINING PROTEIN"/>
    <property type="match status" value="1"/>
</dbReference>
<proteinExistence type="predicted"/>
<sequence>MSNCGLRKVIYEKLASCSCQSASGQSASGQSASTHSSGSSAFHMMESVKDAATGHQYVIRFSTRPFDEGACKWVYHGTLVGDRPRDGEECIVKTMKTGACENYHAWIPESKVSERAKQLSIKFKEACPTPNLPDYKLSFTVPIITKVAESSSLAVGKYVIVEQFLKGHQEKFNSNYGYESNTASLLAAFSHWSYKTTNGEYMVCDLQGK</sequence>
<evidence type="ECO:0000256" key="2">
    <source>
        <dbReference type="ARBA" id="ARBA00022679"/>
    </source>
</evidence>
<dbReference type="Gene3D" id="3.20.200.10">
    <property type="entry name" value="MHCK/EF2 kinase"/>
    <property type="match status" value="1"/>
</dbReference>
<dbReference type="AlphaFoldDB" id="A0A914XB63"/>
<dbReference type="PROSITE" id="PS51158">
    <property type="entry name" value="ALPHA_KINASE"/>
    <property type="match status" value="1"/>
</dbReference>
<evidence type="ECO:0000256" key="4">
    <source>
        <dbReference type="ARBA" id="ARBA00022777"/>
    </source>
</evidence>
<keyword evidence="3" id="KW-0547">Nucleotide-binding</keyword>
<reference evidence="8" key="1">
    <citation type="submission" date="2022-11" db="UniProtKB">
        <authorList>
            <consortium name="WormBaseParasite"/>
        </authorList>
    </citation>
    <scope>IDENTIFICATION</scope>
</reference>
<keyword evidence="2" id="KW-0808">Transferase</keyword>
<dbReference type="InterPro" id="IPR011009">
    <property type="entry name" value="Kinase-like_dom_sf"/>
</dbReference>
<feature type="domain" description="Alpha-type protein kinase" evidence="6">
    <location>
        <begin position="44"/>
        <end position="209"/>
    </location>
</feature>
<keyword evidence="5" id="KW-0067">ATP-binding</keyword>
<name>A0A914XB63_9BILA</name>
<dbReference type="CDD" id="cd04515">
    <property type="entry name" value="Alpha_kinase"/>
    <property type="match status" value="1"/>
</dbReference>